<protein>
    <recommendedName>
        <fullName evidence="1">HTH merR-type domain-containing protein</fullName>
    </recommendedName>
</protein>
<dbReference type="AlphaFoldDB" id="A0A6C2TYF0"/>
<name>A0A6C2TYF0_PONDE</name>
<dbReference type="InterPro" id="IPR000551">
    <property type="entry name" value="MerR-type_HTH_dom"/>
</dbReference>
<dbReference type="GO" id="GO:0003677">
    <property type="term" value="F:DNA binding"/>
    <property type="evidence" value="ECO:0007669"/>
    <property type="project" value="InterPro"/>
</dbReference>
<keyword evidence="3" id="KW-1185">Reference proteome</keyword>
<dbReference type="GO" id="GO:0006355">
    <property type="term" value="P:regulation of DNA-templated transcription"/>
    <property type="evidence" value="ECO:0007669"/>
    <property type="project" value="InterPro"/>
</dbReference>
<evidence type="ECO:0000313" key="3">
    <source>
        <dbReference type="Proteomes" id="UP000366872"/>
    </source>
</evidence>
<dbReference type="RefSeq" id="WP_136078272.1">
    <property type="nucleotide sequence ID" value="NZ_CAAHFG010000001.1"/>
</dbReference>
<proteinExistence type="predicted"/>
<dbReference type="EMBL" id="CAAHFG010000001">
    <property type="protein sequence ID" value="VGO12625.1"/>
    <property type="molecule type" value="Genomic_DNA"/>
</dbReference>
<dbReference type="Gene3D" id="1.10.1660.10">
    <property type="match status" value="1"/>
</dbReference>
<reference evidence="2 3" key="1">
    <citation type="submission" date="2019-04" db="EMBL/GenBank/DDBJ databases">
        <authorList>
            <person name="Van Vliet M D."/>
        </authorList>
    </citation>
    <scope>NUCLEOTIDE SEQUENCE [LARGE SCALE GENOMIC DNA]</scope>
    <source>
        <strain evidence="2 3">F1</strain>
    </source>
</reference>
<evidence type="ECO:0000259" key="1">
    <source>
        <dbReference type="Pfam" id="PF13411"/>
    </source>
</evidence>
<sequence length="90" mass="9924">MKPATLELMETILATDDTLSPNDTRDIITYLKTRAVHPGTIDQAAEILGVCPGTVRRYAKAGLLTPIRITARNVQYDLNEVERLANTGRT</sequence>
<dbReference type="SUPFAM" id="SSF46955">
    <property type="entry name" value="Putative DNA-binding domain"/>
    <property type="match status" value="1"/>
</dbReference>
<gene>
    <name evidence="2" type="ORF">PDESU_01178</name>
</gene>
<dbReference type="Proteomes" id="UP000366872">
    <property type="component" value="Unassembled WGS sequence"/>
</dbReference>
<feature type="domain" description="HTH merR-type" evidence="1">
    <location>
        <begin position="40"/>
        <end position="85"/>
    </location>
</feature>
<organism evidence="2 3">
    <name type="scientific">Pontiella desulfatans</name>
    <dbReference type="NCBI Taxonomy" id="2750659"/>
    <lineage>
        <taxon>Bacteria</taxon>
        <taxon>Pseudomonadati</taxon>
        <taxon>Kiritimatiellota</taxon>
        <taxon>Kiritimatiellia</taxon>
        <taxon>Kiritimatiellales</taxon>
        <taxon>Pontiellaceae</taxon>
        <taxon>Pontiella</taxon>
    </lineage>
</organism>
<dbReference type="InterPro" id="IPR009061">
    <property type="entry name" value="DNA-bd_dom_put_sf"/>
</dbReference>
<accession>A0A6C2TYF0</accession>
<evidence type="ECO:0000313" key="2">
    <source>
        <dbReference type="EMBL" id="VGO12625.1"/>
    </source>
</evidence>
<dbReference type="Pfam" id="PF13411">
    <property type="entry name" value="MerR_1"/>
    <property type="match status" value="1"/>
</dbReference>